<sequence>MSIIARLTILVTIEAERPNEIQIKFSESNRIRKFKRFWKLKIDYGVHQMDQMLEKEYLCFVWLAIGNLSNLNTFQTVERWNKTTIGRFYQPKNLTELTEAIHKAWSEIPPQILENLVASMPGQMAEVIVSKGGHTHY</sequence>
<evidence type="ECO:0000313" key="2">
    <source>
        <dbReference type="Proteomes" id="UP001153365"/>
    </source>
</evidence>
<keyword evidence="2" id="KW-1185">Reference proteome</keyword>
<name>A0AAV0AWS6_PHAPC</name>
<reference evidence="1" key="1">
    <citation type="submission" date="2022-06" db="EMBL/GenBank/DDBJ databases">
        <authorList>
            <consortium name="SYNGENTA / RWTH Aachen University"/>
        </authorList>
    </citation>
    <scope>NUCLEOTIDE SEQUENCE</scope>
</reference>
<gene>
    <name evidence="1" type="ORF">PPACK8108_LOCUS9626</name>
</gene>
<organism evidence="1 2">
    <name type="scientific">Phakopsora pachyrhizi</name>
    <name type="common">Asian soybean rust disease fungus</name>
    <dbReference type="NCBI Taxonomy" id="170000"/>
    <lineage>
        <taxon>Eukaryota</taxon>
        <taxon>Fungi</taxon>
        <taxon>Dikarya</taxon>
        <taxon>Basidiomycota</taxon>
        <taxon>Pucciniomycotina</taxon>
        <taxon>Pucciniomycetes</taxon>
        <taxon>Pucciniales</taxon>
        <taxon>Phakopsoraceae</taxon>
        <taxon>Phakopsora</taxon>
    </lineage>
</organism>
<dbReference type="Proteomes" id="UP001153365">
    <property type="component" value="Unassembled WGS sequence"/>
</dbReference>
<dbReference type="Gene3D" id="3.30.420.10">
    <property type="entry name" value="Ribonuclease H-like superfamily/Ribonuclease H"/>
    <property type="match status" value="1"/>
</dbReference>
<proteinExistence type="predicted"/>
<dbReference type="InterPro" id="IPR036397">
    <property type="entry name" value="RNaseH_sf"/>
</dbReference>
<evidence type="ECO:0000313" key="1">
    <source>
        <dbReference type="EMBL" id="CAH7674704.1"/>
    </source>
</evidence>
<accession>A0AAV0AWS6</accession>
<evidence type="ECO:0008006" key="3">
    <source>
        <dbReference type="Google" id="ProtNLM"/>
    </source>
</evidence>
<dbReference type="GO" id="GO:0003676">
    <property type="term" value="F:nucleic acid binding"/>
    <property type="evidence" value="ECO:0007669"/>
    <property type="project" value="InterPro"/>
</dbReference>
<comment type="caution">
    <text evidence="1">The sequence shown here is derived from an EMBL/GenBank/DDBJ whole genome shotgun (WGS) entry which is preliminary data.</text>
</comment>
<protein>
    <recommendedName>
        <fullName evidence="3">DDE-1 domain-containing protein</fullName>
    </recommendedName>
</protein>
<dbReference type="AlphaFoldDB" id="A0AAV0AWS6"/>
<dbReference type="EMBL" id="CALTRL010002107">
    <property type="protein sequence ID" value="CAH7674704.1"/>
    <property type="molecule type" value="Genomic_DNA"/>
</dbReference>